<evidence type="ECO:0000256" key="6">
    <source>
        <dbReference type="ARBA" id="ARBA00022642"/>
    </source>
</evidence>
<evidence type="ECO:0000256" key="11">
    <source>
        <dbReference type="ARBA" id="ARBA00069173"/>
    </source>
</evidence>
<evidence type="ECO:0000256" key="9">
    <source>
        <dbReference type="ARBA" id="ARBA00033102"/>
    </source>
</evidence>
<evidence type="ECO:0000256" key="4">
    <source>
        <dbReference type="ARBA" id="ARBA00011218"/>
    </source>
</evidence>
<gene>
    <name evidence="15" type="ORF">FC83_GL001699</name>
</gene>
<protein>
    <recommendedName>
        <fullName evidence="11">Probable nicotinate-nucleotide pyrophosphorylase [carboxylating]</fullName>
        <ecNumber evidence="5">2.4.2.19</ecNumber>
    </recommendedName>
    <alternativeName>
        <fullName evidence="9">Quinolinate phosphoribosyltransferase [decarboxylating]</fullName>
    </alternativeName>
</protein>
<dbReference type="UniPathway" id="UPA00253">
    <property type="reaction ID" value="UER00331"/>
</dbReference>
<reference evidence="15 16" key="1">
    <citation type="journal article" date="2015" name="Genome Announc.">
        <title>Expanding the biotechnology potential of lactobacilli through comparative genomics of 213 strains and associated genera.</title>
        <authorList>
            <person name="Sun Z."/>
            <person name="Harris H.M."/>
            <person name="McCann A."/>
            <person name="Guo C."/>
            <person name="Argimon S."/>
            <person name="Zhang W."/>
            <person name="Yang X."/>
            <person name="Jeffery I.B."/>
            <person name="Cooney J.C."/>
            <person name="Kagawa T.F."/>
            <person name="Liu W."/>
            <person name="Song Y."/>
            <person name="Salvetti E."/>
            <person name="Wrobel A."/>
            <person name="Rasinkangas P."/>
            <person name="Parkhill J."/>
            <person name="Rea M.C."/>
            <person name="O'Sullivan O."/>
            <person name="Ritari J."/>
            <person name="Douillard F.P."/>
            <person name="Paul Ross R."/>
            <person name="Yang R."/>
            <person name="Briner A.E."/>
            <person name="Felis G.E."/>
            <person name="de Vos W.M."/>
            <person name="Barrangou R."/>
            <person name="Klaenhammer T.R."/>
            <person name="Caufield P.W."/>
            <person name="Cui Y."/>
            <person name="Zhang H."/>
            <person name="O'Toole P.W."/>
        </authorList>
    </citation>
    <scope>NUCLEOTIDE SEQUENCE [LARGE SCALE GENOMIC DNA]</scope>
    <source>
        <strain evidence="15 16">DSM 18527</strain>
    </source>
</reference>
<comment type="similarity">
    <text evidence="3 12">Belongs to the NadC/ModD family.</text>
</comment>
<evidence type="ECO:0000256" key="7">
    <source>
        <dbReference type="ARBA" id="ARBA00022676"/>
    </source>
</evidence>
<comment type="function">
    <text evidence="1">Involved in the catabolism of quinolinic acid (QA).</text>
</comment>
<dbReference type="NCBIfam" id="TIGR00078">
    <property type="entry name" value="nadC"/>
    <property type="match status" value="1"/>
</dbReference>
<dbReference type="InterPro" id="IPR036068">
    <property type="entry name" value="Nicotinate_pribotase-like_C"/>
</dbReference>
<keyword evidence="16" id="KW-1185">Reference proteome</keyword>
<evidence type="ECO:0000256" key="1">
    <source>
        <dbReference type="ARBA" id="ARBA00003237"/>
    </source>
</evidence>
<dbReference type="PIRSF" id="PIRSF006250">
    <property type="entry name" value="NadC_ModD"/>
    <property type="match status" value="1"/>
</dbReference>
<evidence type="ECO:0000259" key="13">
    <source>
        <dbReference type="Pfam" id="PF01729"/>
    </source>
</evidence>
<dbReference type="PANTHER" id="PTHR32179:SF3">
    <property type="entry name" value="NICOTINATE-NUCLEOTIDE PYROPHOSPHORYLASE [CARBOXYLATING]"/>
    <property type="match status" value="1"/>
</dbReference>
<evidence type="ECO:0000313" key="15">
    <source>
        <dbReference type="EMBL" id="KRM30564.1"/>
    </source>
</evidence>
<comment type="caution">
    <text evidence="15">The sequence shown here is derived from an EMBL/GenBank/DDBJ whole genome shotgun (WGS) entry which is preliminary data.</text>
</comment>
<keyword evidence="6" id="KW-0662">Pyridine nucleotide biosynthesis</keyword>
<feature type="domain" description="Quinolinate phosphoribosyl transferase N-terminal" evidence="14">
    <location>
        <begin position="23"/>
        <end position="104"/>
    </location>
</feature>
<keyword evidence="7 12" id="KW-0328">Glycosyltransferase</keyword>
<dbReference type="Pfam" id="PF02749">
    <property type="entry name" value="QRPTase_N"/>
    <property type="match status" value="1"/>
</dbReference>
<dbReference type="InterPro" id="IPR037128">
    <property type="entry name" value="Quinolinate_PRibosylTase_N_sf"/>
</dbReference>
<feature type="domain" description="Quinolinate phosphoribosyl transferase C-terminal" evidence="13">
    <location>
        <begin position="106"/>
        <end position="269"/>
    </location>
</feature>
<dbReference type="SUPFAM" id="SSF54675">
    <property type="entry name" value="Nicotinate/Quinolinate PRTase N-terminal domain-like"/>
    <property type="match status" value="1"/>
</dbReference>
<evidence type="ECO:0000256" key="3">
    <source>
        <dbReference type="ARBA" id="ARBA00009400"/>
    </source>
</evidence>
<comment type="subunit">
    <text evidence="4">Hexamer formed by 3 homodimers.</text>
</comment>
<evidence type="ECO:0000256" key="8">
    <source>
        <dbReference type="ARBA" id="ARBA00022679"/>
    </source>
</evidence>
<sequence length="278" mass="29463">MNPLQVKQALTGFLNEDLGFGDLSTALLPQQTIQGDFIAKEAGIICGQTLPQQVYDLLGSAHYEALIPEGQAVVPGDHIGRVQGDTATLLSGERVILNLMQRQSGIATATAQAVATLKDPTIKIVDTRKTMPGLRLFDKYAVTVGGGVNHRLGLDHGVMLKDNHIAAAGSITAAVAAVKQQAGPMLRIEVEVETKAQVQEAVAAKADVIMFDNQTPETVAQWQKLVPETIYTEASGGIYLANLATYRGCGVNFISLGYLTNAALPLDISFILKGAVKA</sequence>
<evidence type="ECO:0000256" key="2">
    <source>
        <dbReference type="ARBA" id="ARBA00004893"/>
    </source>
</evidence>
<dbReference type="GO" id="GO:0005737">
    <property type="term" value="C:cytoplasm"/>
    <property type="evidence" value="ECO:0007669"/>
    <property type="project" value="TreeGrafter"/>
</dbReference>
<dbReference type="SUPFAM" id="SSF51690">
    <property type="entry name" value="Nicotinate/Quinolinate PRTase C-terminal domain-like"/>
    <property type="match status" value="1"/>
</dbReference>
<dbReference type="PATRIC" id="fig|1423734.3.peg.1718"/>
<dbReference type="Pfam" id="PF01729">
    <property type="entry name" value="QRPTase_C"/>
    <property type="match status" value="1"/>
</dbReference>
<dbReference type="InterPro" id="IPR022412">
    <property type="entry name" value="Quinolinate_PRibosylTrfase_N"/>
</dbReference>
<evidence type="ECO:0000256" key="5">
    <source>
        <dbReference type="ARBA" id="ARBA00011944"/>
    </source>
</evidence>
<dbReference type="InterPro" id="IPR004393">
    <property type="entry name" value="NadC"/>
</dbReference>
<dbReference type="InterPro" id="IPR013785">
    <property type="entry name" value="Aldolase_TIM"/>
</dbReference>
<evidence type="ECO:0000256" key="10">
    <source>
        <dbReference type="ARBA" id="ARBA00047445"/>
    </source>
</evidence>
<dbReference type="InterPro" id="IPR002638">
    <property type="entry name" value="Quinolinate_PRibosylTrfase_C"/>
</dbReference>
<dbReference type="Gene3D" id="3.90.1170.20">
    <property type="entry name" value="Quinolinate phosphoribosyl transferase, N-terminal domain"/>
    <property type="match status" value="1"/>
</dbReference>
<keyword evidence="8 12" id="KW-0808">Transferase</keyword>
<evidence type="ECO:0000256" key="12">
    <source>
        <dbReference type="PIRNR" id="PIRNR006250"/>
    </source>
</evidence>
<dbReference type="CDD" id="cd01572">
    <property type="entry name" value="QPRTase"/>
    <property type="match status" value="1"/>
</dbReference>
<accession>X0PCR8</accession>
<dbReference type="RefSeq" id="WP_035450675.1">
    <property type="nucleotide sequence ID" value="NZ_AZGA01000088.1"/>
</dbReference>
<dbReference type="Proteomes" id="UP000051236">
    <property type="component" value="Unassembled WGS sequence"/>
</dbReference>
<dbReference type="GO" id="GO:0034213">
    <property type="term" value="P:quinolinate catabolic process"/>
    <property type="evidence" value="ECO:0007669"/>
    <property type="project" value="TreeGrafter"/>
</dbReference>
<comment type="catalytic activity">
    <reaction evidence="10">
        <text>nicotinate beta-D-ribonucleotide + CO2 + diphosphate = quinolinate + 5-phospho-alpha-D-ribose 1-diphosphate + 2 H(+)</text>
        <dbReference type="Rhea" id="RHEA:12733"/>
        <dbReference type="ChEBI" id="CHEBI:15378"/>
        <dbReference type="ChEBI" id="CHEBI:16526"/>
        <dbReference type="ChEBI" id="CHEBI:29959"/>
        <dbReference type="ChEBI" id="CHEBI:33019"/>
        <dbReference type="ChEBI" id="CHEBI:57502"/>
        <dbReference type="ChEBI" id="CHEBI:58017"/>
        <dbReference type="EC" id="2.4.2.19"/>
    </reaction>
</comment>
<dbReference type="PANTHER" id="PTHR32179">
    <property type="entry name" value="NICOTINATE-NUCLEOTIDE PYROPHOSPHORYLASE [CARBOXYLATING]"/>
    <property type="match status" value="1"/>
</dbReference>
<dbReference type="OrthoDB" id="9782546at2"/>
<dbReference type="AlphaFoldDB" id="X0PCR8"/>
<dbReference type="InterPro" id="IPR027277">
    <property type="entry name" value="NadC/ModD"/>
</dbReference>
<evidence type="ECO:0000259" key="14">
    <source>
        <dbReference type="Pfam" id="PF02749"/>
    </source>
</evidence>
<organism evidence="15 16">
    <name type="scientific">Agrilactobacillus composti DSM 18527 = JCM 14202</name>
    <dbReference type="NCBI Taxonomy" id="1423734"/>
    <lineage>
        <taxon>Bacteria</taxon>
        <taxon>Bacillati</taxon>
        <taxon>Bacillota</taxon>
        <taxon>Bacilli</taxon>
        <taxon>Lactobacillales</taxon>
        <taxon>Lactobacillaceae</taxon>
        <taxon>Agrilactobacillus</taxon>
    </lineage>
</organism>
<dbReference type="GO" id="GO:0004514">
    <property type="term" value="F:nicotinate-nucleotide diphosphorylase (carboxylating) activity"/>
    <property type="evidence" value="ECO:0007669"/>
    <property type="project" value="UniProtKB-EC"/>
</dbReference>
<dbReference type="eggNOG" id="COG0157">
    <property type="taxonomic scope" value="Bacteria"/>
</dbReference>
<name>X0PCR8_9LACO</name>
<dbReference type="FunFam" id="3.90.1170.20:FF:000001">
    <property type="entry name" value="Nicotinate-nucleotide diphosphorylase (Carboxylating)"/>
    <property type="match status" value="1"/>
</dbReference>
<dbReference type="STRING" id="1423734.FC83_GL001699"/>
<dbReference type="FunFam" id="3.20.20.70:FF:000030">
    <property type="entry name" value="Nicotinate-nucleotide pyrophosphorylase, carboxylating"/>
    <property type="match status" value="1"/>
</dbReference>
<dbReference type="EMBL" id="AZGA01000088">
    <property type="protein sequence ID" value="KRM30564.1"/>
    <property type="molecule type" value="Genomic_DNA"/>
</dbReference>
<evidence type="ECO:0000313" key="16">
    <source>
        <dbReference type="Proteomes" id="UP000051236"/>
    </source>
</evidence>
<proteinExistence type="inferred from homology"/>
<dbReference type="Gene3D" id="3.20.20.70">
    <property type="entry name" value="Aldolase class I"/>
    <property type="match status" value="1"/>
</dbReference>
<dbReference type="GO" id="GO:0009435">
    <property type="term" value="P:NAD+ biosynthetic process"/>
    <property type="evidence" value="ECO:0007669"/>
    <property type="project" value="UniProtKB-UniPathway"/>
</dbReference>
<dbReference type="EC" id="2.4.2.19" evidence="5"/>
<comment type="pathway">
    <text evidence="2">Cofactor biosynthesis; NAD(+) biosynthesis; nicotinate D-ribonucleotide from quinolinate: step 1/1.</text>
</comment>